<feature type="transmembrane region" description="Helical" evidence="6">
    <location>
        <begin position="470"/>
        <end position="492"/>
    </location>
</feature>
<feature type="transmembrane region" description="Helical" evidence="6">
    <location>
        <begin position="174"/>
        <end position="196"/>
    </location>
</feature>
<feature type="transmembrane region" description="Helical" evidence="6">
    <location>
        <begin position="6"/>
        <end position="28"/>
    </location>
</feature>
<evidence type="ECO:0000313" key="9">
    <source>
        <dbReference type="Proteomes" id="UP000588586"/>
    </source>
</evidence>
<evidence type="ECO:0000256" key="2">
    <source>
        <dbReference type="ARBA" id="ARBA00022692"/>
    </source>
</evidence>
<feature type="transmembrane region" description="Helical" evidence="6">
    <location>
        <begin position="388"/>
        <end position="409"/>
    </location>
</feature>
<feature type="transmembrane region" description="Helical" evidence="6">
    <location>
        <begin position="88"/>
        <end position="108"/>
    </location>
</feature>
<organism evidence="8 9">
    <name type="scientific">Knoellia koreensis</name>
    <dbReference type="NCBI Taxonomy" id="2730921"/>
    <lineage>
        <taxon>Bacteria</taxon>
        <taxon>Bacillati</taxon>
        <taxon>Actinomycetota</taxon>
        <taxon>Actinomycetes</taxon>
        <taxon>Micrococcales</taxon>
        <taxon>Intrasporangiaceae</taxon>
        <taxon>Knoellia</taxon>
    </lineage>
</organism>
<feature type="transmembrane region" description="Helical" evidence="6">
    <location>
        <begin position="144"/>
        <end position="162"/>
    </location>
</feature>
<gene>
    <name evidence="8" type="ORF">HJG52_16130</name>
</gene>
<dbReference type="InterPro" id="IPR001750">
    <property type="entry name" value="ND/Mrp_TM"/>
</dbReference>
<dbReference type="GO" id="GO:0016020">
    <property type="term" value="C:membrane"/>
    <property type="evidence" value="ECO:0007669"/>
    <property type="project" value="UniProtKB-SubCell"/>
</dbReference>
<name>A0A849HJQ5_9MICO</name>
<accession>A0A849HJQ5</accession>
<evidence type="ECO:0000256" key="4">
    <source>
        <dbReference type="ARBA" id="ARBA00023136"/>
    </source>
</evidence>
<evidence type="ECO:0000256" key="6">
    <source>
        <dbReference type="SAM" id="Phobius"/>
    </source>
</evidence>
<dbReference type="Proteomes" id="UP000588586">
    <property type="component" value="Unassembled WGS sequence"/>
</dbReference>
<evidence type="ECO:0000256" key="5">
    <source>
        <dbReference type="RuleBase" id="RU000320"/>
    </source>
</evidence>
<dbReference type="AlphaFoldDB" id="A0A849HJQ5"/>
<evidence type="ECO:0000256" key="1">
    <source>
        <dbReference type="ARBA" id="ARBA00004127"/>
    </source>
</evidence>
<reference evidence="8 9" key="1">
    <citation type="submission" date="2020-04" db="EMBL/GenBank/DDBJ databases">
        <title>Knoellia sp. isolate from air conditioner.</title>
        <authorList>
            <person name="Chea S."/>
            <person name="Kim D.-U."/>
        </authorList>
    </citation>
    <scope>NUCLEOTIDE SEQUENCE [LARGE SCALE GENOMIC DNA]</scope>
    <source>
        <strain evidence="8 9">DB2414S</strain>
    </source>
</reference>
<feature type="transmembrane region" description="Helical" evidence="6">
    <location>
        <begin position="219"/>
        <end position="243"/>
    </location>
</feature>
<feature type="transmembrane region" description="Helical" evidence="6">
    <location>
        <begin position="40"/>
        <end position="59"/>
    </location>
</feature>
<keyword evidence="4 6" id="KW-0472">Membrane</keyword>
<comment type="subcellular location">
    <subcellularLocation>
        <location evidence="1">Endomembrane system</location>
        <topology evidence="1">Multi-pass membrane protein</topology>
    </subcellularLocation>
    <subcellularLocation>
        <location evidence="5">Membrane</location>
        <topology evidence="5">Multi-pass membrane protein</topology>
    </subcellularLocation>
</comment>
<feature type="transmembrane region" description="Helical" evidence="6">
    <location>
        <begin position="429"/>
        <end position="449"/>
    </location>
</feature>
<dbReference type="EMBL" id="JABEPQ010000004">
    <property type="protein sequence ID" value="NNM47522.1"/>
    <property type="molecule type" value="Genomic_DNA"/>
</dbReference>
<dbReference type="PANTHER" id="PTHR22773">
    <property type="entry name" value="NADH DEHYDROGENASE"/>
    <property type="match status" value="1"/>
</dbReference>
<comment type="caution">
    <text evidence="8">The sequence shown here is derived from an EMBL/GenBank/DDBJ whole genome shotgun (WGS) entry which is preliminary data.</text>
</comment>
<keyword evidence="3 6" id="KW-1133">Transmembrane helix</keyword>
<feature type="transmembrane region" description="Helical" evidence="6">
    <location>
        <begin position="255"/>
        <end position="279"/>
    </location>
</feature>
<evidence type="ECO:0000256" key="3">
    <source>
        <dbReference type="ARBA" id="ARBA00022989"/>
    </source>
</evidence>
<sequence>MNSLVTIDWLALGPVLAPAAGAVLVLVLDALAPRLARLHFVVALLALLAGAALSVPGTVQPADRPVRTLCLPAPEGACLYEAGPAASALQLVALVAAAVVLLLAWPGAAPETLRLRGGPAVEACLILTASAGAAGVAAAHDLGSWLVCLELATLPVIALVALRGTAAAGRGALALLTTSLVSFAMVVLGAALWVLATGQAVFAGGAVASALADAQRRPVLVLSVLLLLAGLGFKLSLVPFHAWTPQAYAGGSEPVAAFLAATSKVAALAALLVVLGPLVAAQGPVLVAIGIVAALSMTVGNVLALVQDDPVRLLAWSTVAQAGWVVLPLSAASALSVAASSGYLAAYVLATLTAFAVVHVVSTAPAARGVGADRRTLAAYTGLLRSHPLLGGALGLALLSLAGLPPGIIGLVAKVLALRPVVDAGQWTLAAVALVNAVVGVAVYLRWFAVTLRDPDRGPTAAVVRRVPRSAVAGLAVATLLLAATSLMPQLLLGLVD</sequence>
<feature type="transmembrane region" description="Helical" evidence="6">
    <location>
        <begin position="285"/>
        <end position="306"/>
    </location>
</feature>
<keyword evidence="2 5" id="KW-0812">Transmembrane</keyword>
<evidence type="ECO:0000313" key="8">
    <source>
        <dbReference type="EMBL" id="NNM47522.1"/>
    </source>
</evidence>
<dbReference type="GO" id="GO:0012505">
    <property type="term" value="C:endomembrane system"/>
    <property type="evidence" value="ECO:0007669"/>
    <property type="project" value="UniProtKB-SubCell"/>
</dbReference>
<proteinExistence type="predicted"/>
<protein>
    <recommendedName>
        <fullName evidence="7">NADH:quinone oxidoreductase/Mrp antiporter transmembrane domain-containing protein</fullName>
    </recommendedName>
</protein>
<feature type="transmembrane region" description="Helical" evidence="6">
    <location>
        <begin position="120"/>
        <end position="138"/>
    </location>
</feature>
<feature type="domain" description="NADH:quinone oxidoreductase/Mrp antiporter transmembrane" evidence="7">
    <location>
        <begin position="139"/>
        <end position="438"/>
    </location>
</feature>
<evidence type="ECO:0000259" key="7">
    <source>
        <dbReference type="Pfam" id="PF00361"/>
    </source>
</evidence>
<keyword evidence="9" id="KW-1185">Reference proteome</keyword>
<dbReference type="Pfam" id="PF00361">
    <property type="entry name" value="Proton_antipo_M"/>
    <property type="match status" value="1"/>
</dbReference>
<feature type="transmembrane region" description="Helical" evidence="6">
    <location>
        <begin position="344"/>
        <end position="367"/>
    </location>
</feature>
<dbReference type="RefSeq" id="WP_171244656.1">
    <property type="nucleotide sequence ID" value="NZ_JABEPQ010000004.1"/>
</dbReference>